<dbReference type="InterPro" id="IPR002925">
    <property type="entry name" value="Dienelactn_hydro"/>
</dbReference>
<dbReference type="PANTHER" id="PTHR46623">
    <property type="entry name" value="CARBOXYMETHYLENEBUTENOLIDASE-RELATED"/>
    <property type="match status" value="1"/>
</dbReference>
<dbReference type="Proteomes" id="UP001251085">
    <property type="component" value="Unassembled WGS sequence"/>
</dbReference>
<protein>
    <submittedName>
        <fullName evidence="3">YghX family hydrolase</fullName>
        <ecNumber evidence="3">3.-.-.-</ecNumber>
    </submittedName>
</protein>
<dbReference type="SUPFAM" id="SSF53474">
    <property type="entry name" value="alpha/beta-Hydrolases"/>
    <property type="match status" value="1"/>
</dbReference>
<proteinExistence type="predicted"/>
<organism evidence="3 4">
    <name type="scientific">Paracoccus broussonetiae</name>
    <dbReference type="NCBI Taxonomy" id="3075834"/>
    <lineage>
        <taxon>Bacteria</taxon>
        <taxon>Pseudomonadati</taxon>
        <taxon>Pseudomonadota</taxon>
        <taxon>Alphaproteobacteria</taxon>
        <taxon>Rhodobacterales</taxon>
        <taxon>Paracoccaceae</taxon>
        <taxon>Paracoccus</taxon>
    </lineage>
</organism>
<keyword evidence="4" id="KW-1185">Reference proteome</keyword>
<dbReference type="EC" id="3.-.-.-" evidence="3"/>
<sequence>MTERRKASDFHPRILEIFDGYVHGRISKRDFMAQAAQFATAGMTAAAIFEALKPDYALAQQVPPDDPAIRTETASFDSPEGNGTISGLMARPVAAQGKLPAVLVVHENRGLNPYVQDVVRRLGKAGYLAFGPDGLSSIGGYPGNDEKGREMQASLDPAKLMEDFFAGYEFLRDHPDSTGKVGCVGFCYGGGVCNALAVAYPDLSASVPFYGRQPRAEEVPQIKAPLLIHYAEKDERVNAGWPDYEAALKANGKEYQAFIYPGTQHGFHNDTTPRYDEAAAKLAWDRTLAFFAEKLGS</sequence>
<evidence type="ECO:0000313" key="3">
    <source>
        <dbReference type="EMBL" id="MDT1060478.1"/>
    </source>
</evidence>
<evidence type="ECO:0000313" key="4">
    <source>
        <dbReference type="Proteomes" id="UP001251085"/>
    </source>
</evidence>
<keyword evidence="3" id="KW-0378">Hydrolase</keyword>
<dbReference type="PROSITE" id="PS51318">
    <property type="entry name" value="TAT"/>
    <property type="match status" value="1"/>
</dbReference>
<accession>A0ABU3E8D1</accession>
<gene>
    <name evidence="3" type="primary">yghX</name>
    <name evidence="3" type="ORF">RM190_01340</name>
</gene>
<dbReference type="InterPro" id="IPR029058">
    <property type="entry name" value="AB_hydrolase_fold"/>
</dbReference>
<dbReference type="PANTHER" id="PTHR46623:SF6">
    <property type="entry name" value="ALPHA_BETA-HYDROLASES SUPERFAMILY PROTEIN"/>
    <property type="match status" value="1"/>
</dbReference>
<feature type="domain" description="Dienelactone hydrolase" evidence="1">
    <location>
        <begin position="86"/>
        <end position="293"/>
    </location>
</feature>
<evidence type="ECO:0000259" key="1">
    <source>
        <dbReference type="Pfam" id="PF01738"/>
    </source>
</evidence>
<dbReference type="InterPro" id="IPR051049">
    <property type="entry name" value="Dienelactone_hydrolase-like"/>
</dbReference>
<dbReference type="GO" id="GO:0016787">
    <property type="term" value="F:hydrolase activity"/>
    <property type="evidence" value="ECO:0007669"/>
    <property type="project" value="UniProtKB-KW"/>
</dbReference>
<dbReference type="Pfam" id="PF01738">
    <property type="entry name" value="DLH"/>
    <property type="match status" value="1"/>
</dbReference>
<dbReference type="InterPro" id="IPR048094">
    <property type="entry name" value="YghX_hydrolase-like"/>
</dbReference>
<reference evidence="4" key="1">
    <citation type="submission" date="2023-07" db="EMBL/GenBank/DDBJ databases">
        <title>Characterization of two Paracoccaceae strains isolated from Phycosphere and proposal of Xinfangfangia lacusdiani sp. nov.</title>
        <authorList>
            <person name="Deng Y."/>
            <person name="Zhang Y.Q."/>
        </authorList>
    </citation>
    <scope>NUCLEOTIDE SEQUENCE [LARGE SCALE GENOMIC DNA]</scope>
    <source>
        <strain evidence="4">CPCC 101403</strain>
    </source>
</reference>
<dbReference type="Gene3D" id="3.40.50.1820">
    <property type="entry name" value="alpha/beta hydrolase"/>
    <property type="match status" value="1"/>
</dbReference>
<dbReference type="InterPro" id="IPR006311">
    <property type="entry name" value="TAT_signal"/>
</dbReference>
<dbReference type="InterPro" id="IPR057802">
    <property type="entry name" value="YqhI_dom"/>
</dbReference>
<comment type="caution">
    <text evidence="3">The sequence shown here is derived from an EMBL/GenBank/DDBJ whole genome shotgun (WGS) entry which is preliminary data.</text>
</comment>
<dbReference type="NCBIfam" id="NF041440">
    <property type="entry name" value="hydrolase_YghX"/>
    <property type="match status" value="1"/>
</dbReference>
<dbReference type="RefSeq" id="WP_311757579.1">
    <property type="nucleotide sequence ID" value="NZ_JAVRQI010000001.1"/>
</dbReference>
<feature type="domain" description="YqhI" evidence="2">
    <location>
        <begin position="1"/>
        <end position="36"/>
    </location>
</feature>
<evidence type="ECO:0000259" key="2">
    <source>
        <dbReference type="Pfam" id="PF23678"/>
    </source>
</evidence>
<dbReference type="EMBL" id="JAVRQI010000001">
    <property type="protein sequence ID" value="MDT1060478.1"/>
    <property type="molecule type" value="Genomic_DNA"/>
</dbReference>
<dbReference type="Pfam" id="PF23678">
    <property type="entry name" value="YqhI"/>
    <property type="match status" value="1"/>
</dbReference>
<name>A0ABU3E8D1_9RHOB</name>